<dbReference type="Gene3D" id="3.40.50.720">
    <property type="entry name" value="NAD(P)-binding Rossmann-like Domain"/>
    <property type="match status" value="1"/>
</dbReference>
<reference evidence="2" key="3">
    <citation type="submission" date="2019-03" db="EMBL/GenBank/DDBJ databases">
        <authorList>
            <person name="Whitman W."/>
            <person name="Huntemann M."/>
            <person name="Clum A."/>
            <person name="Pillay M."/>
            <person name="Palaniappan K."/>
            <person name="Varghese N."/>
            <person name="Mikhailova N."/>
            <person name="Stamatis D."/>
            <person name="Reddy T."/>
            <person name="Daum C."/>
            <person name="Shapiro N."/>
            <person name="Ivanova N."/>
            <person name="Kyrpides N."/>
            <person name="Woyke T."/>
        </authorList>
    </citation>
    <scope>NUCLEOTIDE SEQUENCE</scope>
    <source>
        <strain evidence="2">P5626</strain>
    </source>
</reference>
<proteinExistence type="predicted"/>
<dbReference type="Pfam" id="PF05368">
    <property type="entry name" value="NmrA"/>
    <property type="match status" value="1"/>
</dbReference>
<sequence>MKIIITGSLGNIGKPLTNQLVAAGHEVTVISSNADKKEAIEKAGAQAAIGSVSDAAFLARTFAGADALFAMTPPNLGGRNVIANTVEAGKAFAKAIQEAAVKRVVMLSSIGADLPDGNGPIAGLYPIEALYNKLENTAVTFLRAGFFFTNLYNDVPMIKGAGIMGANYPADAKMPLVHPEDIAAAVANELQKESTGKNIRYIVSDVRTPGEIAKAIGAAIDKTDLPWVEFTDEQSLQGMIQAGLPEEIARLYTEMGSGLRSGAIGTDFLNGNFPVDGKIKLKDFAKEFAAKF</sequence>
<protein>
    <submittedName>
        <fullName evidence="3">NAD-dependent epimerase/dehydratase family protein</fullName>
    </submittedName>
    <submittedName>
        <fullName evidence="2">Uncharacterized protein YbjT (DUF2867 family)</fullName>
    </submittedName>
</protein>
<dbReference type="Proteomes" id="UP000298340">
    <property type="component" value="Unassembled WGS sequence"/>
</dbReference>
<evidence type="ECO:0000313" key="4">
    <source>
        <dbReference type="Proteomes" id="UP000295270"/>
    </source>
</evidence>
<dbReference type="RefSeq" id="WP_132033852.1">
    <property type="nucleotide sequence ID" value="NZ_QWDN01000002.1"/>
</dbReference>
<evidence type="ECO:0000313" key="2">
    <source>
        <dbReference type="EMBL" id="TCN59864.1"/>
    </source>
</evidence>
<accession>A0A4Y7UGV1</accession>
<dbReference type="EMBL" id="SLWA01000002">
    <property type="protein sequence ID" value="TCN59864.1"/>
    <property type="molecule type" value="Genomic_DNA"/>
</dbReference>
<dbReference type="EMBL" id="QWDN01000002">
    <property type="protein sequence ID" value="TEB45118.1"/>
    <property type="molecule type" value="Genomic_DNA"/>
</dbReference>
<reference evidence="3 5" key="2">
    <citation type="journal article" date="2018" name="Syst. Appl. Microbiol.">
        <title>Flavobacterium circumlabens sp. nov. and Flavobacterium cupreum sp. nov., two psychrotrophic species isolated from Antarctic environmental samples.</title>
        <authorList>
            <person name="Kralova S."/>
            <person name="Busse H.J."/>
            <person name="Svec P."/>
            <person name="Maslanova I."/>
            <person name="Stankova E."/>
            <person name="Bartak M."/>
            <person name="Sedlacek I."/>
        </authorList>
    </citation>
    <scope>NUCLEOTIDE SEQUENCE [LARGE SCALE GENOMIC DNA]</scope>
    <source>
        <strain evidence="3 5">CCM 8828</strain>
    </source>
</reference>
<dbReference type="SUPFAM" id="SSF51735">
    <property type="entry name" value="NAD(P)-binding Rossmann-fold domains"/>
    <property type="match status" value="1"/>
</dbReference>
<gene>
    <name evidence="3" type="ORF">D0809_08040</name>
    <name evidence="2" type="ORF">EV142_102484</name>
</gene>
<dbReference type="PANTHER" id="PTHR43162">
    <property type="match status" value="1"/>
</dbReference>
<dbReference type="InterPro" id="IPR036291">
    <property type="entry name" value="NAD(P)-bd_dom_sf"/>
</dbReference>
<comment type="caution">
    <text evidence="3">The sequence shown here is derived from an EMBL/GenBank/DDBJ whole genome shotgun (WGS) entry which is preliminary data.</text>
</comment>
<evidence type="ECO:0000313" key="5">
    <source>
        <dbReference type="Proteomes" id="UP000298340"/>
    </source>
</evidence>
<dbReference type="InterPro" id="IPR008030">
    <property type="entry name" value="NmrA-like"/>
</dbReference>
<feature type="domain" description="NmrA-like" evidence="1">
    <location>
        <begin position="2"/>
        <end position="223"/>
    </location>
</feature>
<organism evidence="3 5">
    <name type="scientific">Flavobacterium circumlabens</name>
    <dbReference type="NCBI Taxonomy" id="2133765"/>
    <lineage>
        <taxon>Bacteria</taxon>
        <taxon>Pseudomonadati</taxon>
        <taxon>Bacteroidota</taxon>
        <taxon>Flavobacteriia</taxon>
        <taxon>Flavobacteriales</taxon>
        <taxon>Flavobacteriaceae</taxon>
        <taxon>Flavobacterium</taxon>
    </lineage>
</organism>
<dbReference type="OrthoDB" id="2149806at2"/>
<dbReference type="InterPro" id="IPR051604">
    <property type="entry name" value="Ergot_Alk_Oxidoreductase"/>
</dbReference>
<evidence type="ECO:0000313" key="3">
    <source>
        <dbReference type="EMBL" id="TEB45118.1"/>
    </source>
</evidence>
<dbReference type="Proteomes" id="UP000295270">
    <property type="component" value="Unassembled WGS sequence"/>
</dbReference>
<reference evidence="2 4" key="1">
    <citation type="journal article" date="2015" name="Stand. Genomic Sci.">
        <title>Genomic Encyclopedia of Bacterial and Archaeal Type Strains, Phase III: the genomes of soil and plant-associated and newly described type strains.</title>
        <authorList>
            <person name="Whitman W.B."/>
            <person name="Woyke T."/>
            <person name="Klenk H.P."/>
            <person name="Zhou Y."/>
            <person name="Lilburn T.G."/>
            <person name="Beck B.J."/>
            <person name="De Vos P."/>
            <person name="Vandamme P."/>
            <person name="Eisen J.A."/>
            <person name="Garrity G."/>
            <person name="Hugenholtz P."/>
            <person name="Kyrpides N.C."/>
        </authorList>
    </citation>
    <scope>NUCLEOTIDE SEQUENCE [LARGE SCALE GENOMIC DNA]</scope>
    <source>
        <strain evidence="2 4">P5626</strain>
    </source>
</reference>
<dbReference type="PANTHER" id="PTHR43162:SF1">
    <property type="entry name" value="PRESTALK A DIFFERENTIATION PROTEIN A"/>
    <property type="match status" value="1"/>
</dbReference>
<name>A0A4Y7UGV1_9FLAO</name>
<dbReference type="AlphaFoldDB" id="A0A4Y7UGV1"/>
<keyword evidence="4" id="KW-1185">Reference proteome</keyword>
<dbReference type="Gene3D" id="3.90.25.10">
    <property type="entry name" value="UDP-galactose 4-epimerase, domain 1"/>
    <property type="match status" value="1"/>
</dbReference>
<evidence type="ECO:0000259" key="1">
    <source>
        <dbReference type="Pfam" id="PF05368"/>
    </source>
</evidence>